<dbReference type="InterPro" id="IPR029060">
    <property type="entry name" value="PIN-like_dom_sf"/>
</dbReference>
<feature type="domain" description="PIN" evidence="1">
    <location>
        <begin position="8"/>
        <end position="127"/>
    </location>
</feature>
<proteinExistence type="predicted"/>
<dbReference type="RefSeq" id="WP_320000799.1">
    <property type="nucleotide sequence ID" value="NZ_CP138348.1"/>
</dbReference>
<dbReference type="InterPro" id="IPR002716">
    <property type="entry name" value="PIN_dom"/>
</dbReference>
<dbReference type="AlphaFoldDB" id="A0AAF1C0Q2"/>
<gene>
    <name evidence="2" type="ORF">SAY89_09120</name>
</gene>
<evidence type="ECO:0000313" key="2">
    <source>
        <dbReference type="EMBL" id="WPF86978.1"/>
    </source>
</evidence>
<dbReference type="Gene3D" id="3.40.50.1010">
    <property type="entry name" value="5'-nuclease"/>
    <property type="match status" value="1"/>
</dbReference>
<sequence length="143" mass="16662">MNEYYPFILIDTGIIVAFYNKGDCHHQQVINFFASCSSQLITTVGCITEAMWLLAPDVKVQTEFLSALEKGVFIAEHLLSEDYQKIKQLNQIYQDLPADFTDLSLIAISERLNIPAIATLDKDFDIYRRYRNQFFIRVFYPNY</sequence>
<name>A0AAF1C0Q2_9CHRO</name>
<evidence type="ECO:0000259" key="1">
    <source>
        <dbReference type="Pfam" id="PF01850"/>
    </source>
</evidence>
<dbReference type="EMBL" id="CP138348">
    <property type="protein sequence ID" value="WPF86978.1"/>
    <property type="molecule type" value="Genomic_DNA"/>
</dbReference>
<protein>
    <submittedName>
        <fullName evidence="2">PIN domain-containing protein</fullName>
    </submittedName>
</protein>
<accession>A0AAF1C0Q2</accession>
<dbReference type="Pfam" id="PF01850">
    <property type="entry name" value="PIN"/>
    <property type="match status" value="1"/>
</dbReference>
<dbReference type="SUPFAM" id="SSF88723">
    <property type="entry name" value="PIN domain-like"/>
    <property type="match status" value="1"/>
</dbReference>
<organism evidence="2">
    <name type="scientific">Cyanobacterium aponinum AL20115</name>
    <dbReference type="NCBI Taxonomy" id="3090662"/>
    <lineage>
        <taxon>Bacteria</taxon>
        <taxon>Bacillati</taxon>
        <taxon>Cyanobacteriota</taxon>
        <taxon>Cyanophyceae</taxon>
        <taxon>Oscillatoriophycideae</taxon>
        <taxon>Chroococcales</taxon>
        <taxon>Geminocystaceae</taxon>
        <taxon>Cyanobacterium</taxon>
    </lineage>
</organism>
<reference evidence="2" key="1">
    <citation type="submission" date="2023-11" db="EMBL/GenBank/DDBJ databases">
        <title>Genome sequence of Cyanobacterium aponinum BCRC AL20115.</title>
        <authorList>
            <person name="Chang H.-Y."/>
            <person name="Lin K.-M."/>
            <person name="Hsueh H.-T."/>
            <person name="Chu H.-A."/>
            <person name="Kuo C.-H."/>
        </authorList>
    </citation>
    <scope>NUCLEOTIDE SEQUENCE</scope>
    <source>
        <strain evidence="2">AL20115</strain>
    </source>
</reference>